<accession>A0ABQ9WTC9</accession>
<protein>
    <submittedName>
        <fullName evidence="1">Uncharacterized protein</fullName>
    </submittedName>
</protein>
<organism evidence="1 2">
    <name type="scientific">Blattamonas nauphoetae</name>
    <dbReference type="NCBI Taxonomy" id="2049346"/>
    <lineage>
        <taxon>Eukaryota</taxon>
        <taxon>Metamonada</taxon>
        <taxon>Preaxostyla</taxon>
        <taxon>Oxymonadida</taxon>
        <taxon>Blattamonas</taxon>
    </lineage>
</organism>
<reference evidence="1 2" key="1">
    <citation type="journal article" date="2022" name="bioRxiv">
        <title>Genomics of Preaxostyla Flagellates Illuminates Evolutionary Transitions and the Path Towards Mitochondrial Loss.</title>
        <authorList>
            <person name="Novak L.V.F."/>
            <person name="Treitli S.C."/>
            <person name="Pyrih J."/>
            <person name="Halakuc P."/>
            <person name="Pipaliya S.V."/>
            <person name="Vacek V."/>
            <person name="Brzon O."/>
            <person name="Soukal P."/>
            <person name="Eme L."/>
            <person name="Dacks J.B."/>
            <person name="Karnkowska A."/>
            <person name="Elias M."/>
            <person name="Hampl V."/>
        </authorList>
    </citation>
    <scope>NUCLEOTIDE SEQUENCE [LARGE SCALE GENOMIC DNA]</scope>
    <source>
        <strain evidence="1">NAU3</strain>
        <tissue evidence="1">Gut</tissue>
    </source>
</reference>
<comment type="caution">
    <text evidence="1">The sequence shown here is derived from an EMBL/GenBank/DDBJ whole genome shotgun (WGS) entry which is preliminary data.</text>
</comment>
<keyword evidence="2" id="KW-1185">Reference proteome</keyword>
<sequence>MHLVSLNRVSDSRAFLEWDGTDVLSINTASIIFRSLATLVKEWYPFDDALVEKAVGFLQTISPANQLFSVDDFLFGLVPEHVDPVDGLIEATLLLLASSEHRIVESALDVFESTFDRCSTDNTLKMLDCNMISGVMTVIRPHTSSLSAGNVLHTRVIRLLKSSLFEARNLESFDISGSSRQSQMNDVIFERVLIPSETYLRYLCSNRYFVVEGQCLHSLLDLVHKLFEMSAFSSQVSDFVVSLPIALTITTPKNIVLWIDYYSFSKQNCAPVAPNSKAQTSATLLSVGEDTRQIEHAIPTFTLITFSRVESRIFLVRLSSKRPFNQLLVHSSTPRMSLSDSQFACKLGYITLQLLLVDD</sequence>
<dbReference type="Proteomes" id="UP001281761">
    <property type="component" value="Unassembled WGS sequence"/>
</dbReference>
<proteinExistence type="predicted"/>
<gene>
    <name evidence="1" type="ORF">BLNAU_23105</name>
</gene>
<dbReference type="EMBL" id="JARBJD010000445">
    <property type="protein sequence ID" value="KAK2941982.1"/>
    <property type="molecule type" value="Genomic_DNA"/>
</dbReference>
<name>A0ABQ9WTC9_9EUKA</name>
<evidence type="ECO:0000313" key="2">
    <source>
        <dbReference type="Proteomes" id="UP001281761"/>
    </source>
</evidence>
<evidence type="ECO:0000313" key="1">
    <source>
        <dbReference type="EMBL" id="KAK2941982.1"/>
    </source>
</evidence>